<dbReference type="InterPro" id="IPR053147">
    <property type="entry name" value="Hsp_HslJ-like"/>
</dbReference>
<keyword evidence="1" id="KW-0732">Signal</keyword>
<dbReference type="PROSITE" id="PS51257">
    <property type="entry name" value="PROKAR_LIPOPROTEIN"/>
    <property type="match status" value="1"/>
</dbReference>
<evidence type="ECO:0000256" key="1">
    <source>
        <dbReference type="SAM" id="SignalP"/>
    </source>
</evidence>
<dbReference type="PROSITE" id="PS00430">
    <property type="entry name" value="TONB_DEPENDENT_REC_1"/>
    <property type="match status" value="1"/>
</dbReference>
<dbReference type="InterPro" id="IPR038670">
    <property type="entry name" value="HslJ-like_sf"/>
</dbReference>
<dbReference type="Pfam" id="PF03724">
    <property type="entry name" value="META"/>
    <property type="match status" value="2"/>
</dbReference>
<dbReference type="InterPro" id="IPR005184">
    <property type="entry name" value="DUF306_Meta_HslJ"/>
</dbReference>
<evidence type="ECO:0000313" key="4">
    <source>
        <dbReference type="Proteomes" id="UP001500456"/>
    </source>
</evidence>
<name>A0ABP7QVL3_9ACTN</name>
<dbReference type="Proteomes" id="UP001500456">
    <property type="component" value="Unassembled WGS sequence"/>
</dbReference>
<evidence type="ECO:0000313" key="3">
    <source>
        <dbReference type="EMBL" id="GAA3988505.1"/>
    </source>
</evidence>
<dbReference type="EMBL" id="BAAAZX010000005">
    <property type="protein sequence ID" value="GAA3988505.1"/>
    <property type="molecule type" value="Genomic_DNA"/>
</dbReference>
<keyword evidence="4" id="KW-1185">Reference proteome</keyword>
<dbReference type="PANTHER" id="PTHR35535:SF2">
    <property type="entry name" value="DUF306 DOMAIN-CONTAINING PROTEIN"/>
    <property type="match status" value="1"/>
</dbReference>
<dbReference type="InterPro" id="IPR010916">
    <property type="entry name" value="TonB_box_CS"/>
</dbReference>
<feature type="signal peptide" evidence="1">
    <location>
        <begin position="1"/>
        <end position="23"/>
    </location>
</feature>
<reference evidence="4" key="1">
    <citation type="journal article" date="2019" name="Int. J. Syst. Evol. Microbiol.">
        <title>The Global Catalogue of Microorganisms (GCM) 10K type strain sequencing project: providing services to taxonomists for standard genome sequencing and annotation.</title>
        <authorList>
            <consortium name="The Broad Institute Genomics Platform"/>
            <consortium name="The Broad Institute Genome Sequencing Center for Infectious Disease"/>
            <person name="Wu L."/>
            <person name="Ma J."/>
        </authorList>
    </citation>
    <scope>NUCLEOTIDE SEQUENCE [LARGE SCALE GENOMIC DNA]</scope>
    <source>
        <strain evidence="4">JCM 16924</strain>
    </source>
</reference>
<dbReference type="RefSeq" id="WP_345562932.1">
    <property type="nucleotide sequence ID" value="NZ_BAAAZX010000005.1"/>
</dbReference>
<sequence>MYRQKQRLTLTVTALALAPLAAACGDEKADGGSVGAAPPITGVHWSVDSVTVDGTTHRSPSDAHVEITDGEAAGNYGCNHFNAKAAVEGDSIELSDATTTGMACEDKPMDFERTLARTLADGALKTEVKDGRLTLTTEAGDRVHLTKAADASLYGTKWQVTSPTSQSKAHLTFDKKTGKVSGSLGCNKVNAKATVSDGHITLGAPSTTRMMCDASLMNVEKELLRLFNSTVSYELDHRTLSLTSENDAVVTAVADK</sequence>
<dbReference type="PANTHER" id="PTHR35535">
    <property type="entry name" value="HEAT SHOCK PROTEIN HSLJ"/>
    <property type="match status" value="1"/>
</dbReference>
<feature type="domain" description="DUF306" evidence="2">
    <location>
        <begin position="151"/>
        <end position="250"/>
    </location>
</feature>
<gene>
    <name evidence="3" type="ORF">GCM10022232_22440</name>
</gene>
<protein>
    <submittedName>
        <fullName evidence="3">META domain-containing protein</fullName>
    </submittedName>
</protein>
<organism evidence="3 4">
    <name type="scientific">Streptomyces plumbiresistens</name>
    <dbReference type="NCBI Taxonomy" id="511811"/>
    <lineage>
        <taxon>Bacteria</taxon>
        <taxon>Bacillati</taxon>
        <taxon>Actinomycetota</taxon>
        <taxon>Actinomycetes</taxon>
        <taxon>Kitasatosporales</taxon>
        <taxon>Streptomycetaceae</taxon>
        <taxon>Streptomyces</taxon>
    </lineage>
</organism>
<dbReference type="Gene3D" id="2.40.128.270">
    <property type="match status" value="2"/>
</dbReference>
<feature type="chain" id="PRO_5045868637" evidence="1">
    <location>
        <begin position="24"/>
        <end position="256"/>
    </location>
</feature>
<proteinExistence type="predicted"/>
<accession>A0ABP7QVL3</accession>
<evidence type="ECO:0000259" key="2">
    <source>
        <dbReference type="Pfam" id="PF03724"/>
    </source>
</evidence>
<feature type="domain" description="DUF306" evidence="2">
    <location>
        <begin position="39"/>
        <end position="144"/>
    </location>
</feature>
<comment type="caution">
    <text evidence="3">The sequence shown here is derived from an EMBL/GenBank/DDBJ whole genome shotgun (WGS) entry which is preliminary data.</text>
</comment>